<organism evidence="2 3">
    <name type="scientific">Thiohalorhabdus methylotrophus</name>
    <dbReference type="NCBI Taxonomy" id="3242694"/>
    <lineage>
        <taxon>Bacteria</taxon>
        <taxon>Pseudomonadati</taxon>
        <taxon>Pseudomonadota</taxon>
        <taxon>Gammaproteobacteria</taxon>
        <taxon>Thiohalorhabdales</taxon>
        <taxon>Thiohalorhabdaceae</taxon>
        <taxon>Thiohalorhabdus</taxon>
    </lineage>
</organism>
<dbReference type="SUPFAM" id="SSF88697">
    <property type="entry name" value="PUA domain-like"/>
    <property type="match status" value="1"/>
</dbReference>
<evidence type="ECO:0000313" key="3">
    <source>
        <dbReference type="Proteomes" id="UP001575181"/>
    </source>
</evidence>
<dbReference type="InterPro" id="IPR015947">
    <property type="entry name" value="PUA-like_sf"/>
</dbReference>
<feature type="domain" description="Lon N-terminal" evidence="1">
    <location>
        <begin position="17"/>
        <end position="211"/>
    </location>
</feature>
<accession>A0ABV4TU14</accession>
<dbReference type="SMART" id="SM00464">
    <property type="entry name" value="LON"/>
    <property type="match status" value="1"/>
</dbReference>
<proteinExistence type="predicted"/>
<dbReference type="Pfam" id="PF02190">
    <property type="entry name" value="LON_substr_bdg"/>
    <property type="match status" value="1"/>
</dbReference>
<dbReference type="PROSITE" id="PS51787">
    <property type="entry name" value="LON_N"/>
    <property type="match status" value="1"/>
</dbReference>
<dbReference type="InterPro" id="IPR046336">
    <property type="entry name" value="Lon_prtase_N_sf"/>
</dbReference>
<dbReference type="PANTHER" id="PTHR46732">
    <property type="entry name" value="ATP-DEPENDENT PROTEASE LA (LON) DOMAIN PROTEIN"/>
    <property type="match status" value="1"/>
</dbReference>
<dbReference type="EMBL" id="JBGUAW010000004">
    <property type="protein sequence ID" value="MFA9460624.1"/>
    <property type="molecule type" value="Genomic_DNA"/>
</dbReference>
<comment type="caution">
    <text evidence="2">The sequence shown here is derived from an EMBL/GenBank/DDBJ whole genome shotgun (WGS) entry which is preliminary data.</text>
</comment>
<dbReference type="PANTHER" id="PTHR46732:SF8">
    <property type="entry name" value="ATP-DEPENDENT PROTEASE LA (LON) DOMAIN PROTEIN"/>
    <property type="match status" value="1"/>
</dbReference>
<gene>
    <name evidence="2" type="ORF">ACERLL_07270</name>
</gene>
<dbReference type="InterPro" id="IPR003111">
    <property type="entry name" value="Lon_prtase_N"/>
</dbReference>
<keyword evidence="3" id="KW-1185">Reference proteome</keyword>
<evidence type="ECO:0000313" key="2">
    <source>
        <dbReference type="EMBL" id="MFA9460624.1"/>
    </source>
</evidence>
<evidence type="ECO:0000259" key="1">
    <source>
        <dbReference type="PROSITE" id="PS51787"/>
    </source>
</evidence>
<name>A0ABV4TU14_9GAMM</name>
<dbReference type="Gene3D" id="2.30.130.40">
    <property type="entry name" value="LON domain-like"/>
    <property type="match status" value="1"/>
</dbReference>
<dbReference type="RefSeq" id="WP_373655405.1">
    <property type="nucleotide sequence ID" value="NZ_JBGUAW010000004.1"/>
</dbReference>
<dbReference type="Proteomes" id="UP001575181">
    <property type="component" value="Unassembled WGS sequence"/>
</dbReference>
<protein>
    <submittedName>
        <fullName evidence="2">LON peptidase substrate-binding domain-containing protein</fullName>
    </submittedName>
</protein>
<sequence length="224" mass="24432">MGTRGRYPDIDALPSSAPVFPLTGAVLLPRVRLPLNIFEPRYLAMVDAALAGDRVIGMIQPATAGAEGESMSPDLARVGCLGRLSAFSETEDGRYLITLTGLCRFSVGAELEVDTPFRQVRMEYGHYSGDLKPAPEPDLDRRRLLGALEAYLQNRELEVDWDSLEGAGSEGLVNTLAMMLPLGAREKQGLLLAETLNQRAQLLVTLLEMDRSRGSEDDSDTPLQ</sequence>
<reference evidence="2 3" key="1">
    <citation type="submission" date="2024-08" db="EMBL/GenBank/DDBJ databases">
        <title>Whole-genome sequencing of halo(alkali)philic microorganisms from hypersaline lakes.</title>
        <authorList>
            <person name="Sorokin D.Y."/>
            <person name="Merkel A.Y."/>
            <person name="Messina E."/>
            <person name="Yakimov M."/>
        </authorList>
    </citation>
    <scope>NUCLEOTIDE SEQUENCE [LARGE SCALE GENOMIC DNA]</scope>
    <source>
        <strain evidence="2 3">Cl-TMA</strain>
    </source>
</reference>